<dbReference type="RefSeq" id="WP_012036662.1">
    <property type="nucleotide sequence ID" value="NC_009464.1"/>
</dbReference>
<reference evidence="1 2" key="1">
    <citation type="journal article" date="2006" name="Science">
        <title>Genome of rice cluster I archaea -- the key methane producers in the rice rhizosphere.</title>
        <authorList>
            <person name="Erkel C."/>
            <person name="Kube M."/>
            <person name="Reinhardt R."/>
            <person name="Liesack W."/>
        </authorList>
    </citation>
    <scope>NUCLEOTIDE SEQUENCE [LARGE SCALE GENOMIC DNA]</scope>
    <source>
        <strain evidence="2">DSM 22066 / NBRC 105507 / MRE50</strain>
    </source>
</reference>
<dbReference type="AlphaFoldDB" id="Q0W703"/>
<protein>
    <recommendedName>
        <fullName evidence="3">Fe-S-cluster oxidoreductase</fullName>
    </recommendedName>
</protein>
<dbReference type="Proteomes" id="UP000000663">
    <property type="component" value="Chromosome"/>
</dbReference>
<name>Q0W703_METAR</name>
<accession>Q0W703</accession>
<dbReference type="KEGG" id="rci:RCIX401"/>
<dbReference type="InterPro" id="IPR005358">
    <property type="entry name" value="Puta_zinc/iron-chelating_dom"/>
</dbReference>
<organism evidence="1 2">
    <name type="scientific">Methanocella arvoryzae (strain DSM 22066 / NBRC 105507 / MRE50)</name>
    <dbReference type="NCBI Taxonomy" id="351160"/>
    <lineage>
        <taxon>Archaea</taxon>
        <taxon>Methanobacteriati</taxon>
        <taxon>Methanobacteriota</taxon>
        <taxon>Stenosarchaea group</taxon>
        <taxon>Methanomicrobia</taxon>
        <taxon>Methanocellales</taxon>
        <taxon>Methanocellaceae</taxon>
        <taxon>Methanocella</taxon>
    </lineage>
</organism>
<dbReference type="EMBL" id="AM114193">
    <property type="protein sequence ID" value="CAJ35840.1"/>
    <property type="molecule type" value="Genomic_DNA"/>
</dbReference>
<dbReference type="STRING" id="351160.RCIX401"/>
<gene>
    <name evidence="1" type="ORF">RCIX401</name>
</gene>
<sequence length="178" mass="20328">MLSRQEFFTQARNGPYAQCSTEQLYYAYEVYQICPLSRDPVHISHVYCGRCGNCCRRQWRIEVSLEDVQRWIDECRFDIIESLERQPQKQVPSEPGRSIYADEDMATLENGATHADAHADAQVAKAMAIVRDIASGRASYVIPKTRGCKYLIDGEITMCSIYDTRPEVCRNFPSVESA</sequence>
<evidence type="ECO:0008006" key="3">
    <source>
        <dbReference type="Google" id="ProtNLM"/>
    </source>
</evidence>
<evidence type="ECO:0000313" key="2">
    <source>
        <dbReference type="Proteomes" id="UP000000663"/>
    </source>
</evidence>
<evidence type="ECO:0000313" key="1">
    <source>
        <dbReference type="EMBL" id="CAJ35840.1"/>
    </source>
</evidence>
<proteinExistence type="predicted"/>
<dbReference type="eggNOG" id="arCOG02579">
    <property type="taxonomic scope" value="Archaea"/>
</dbReference>
<dbReference type="Pfam" id="PF03692">
    <property type="entry name" value="CxxCxxCC"/>
    <property type="match status" value="1"/>
</dbReference>
<dbReference type="GeneID" id="5145639"/>
<keyword evidence="2" id="KW-1185">Reference proteome</keyword>
<dbReference type="PATRIC" id="fig|351160.9.peg.2394"/>